<comment type="similarity">
    <text evidence="2 4">Belongs to the pterin-4-alpha-carbinolamine dehydratase family.</text>
</comment>
<dbReference type="EC" id="4.2.1.96" evidence="4"/>
<organism evidence="5 6">
    <name type="scientific">Xylophilus ampelinus</name>
    <dbReference type="NCBI Taxonomy" id="54067"/>
    <lineage>
        <taxon>Bacteria</taxon>
        <taxon>Pseudomonadati</taxon>
        <taxon>Pseudomonadota</taxon>
        <taxon>Betaproteobacteria</taxon>
        <taxon>Burkholderiales</taxon>
        <taxon>Xylophilus</taxon>
    </lineage>
</organism>
<dbReference type="OrthoDB" id="9794987at2"/>
<keyword evidence="6" id="KW-1185">Reference proteome</keyword>
<evidence type="ECO:0000256" key="2">
    <source>
        <dbReference type="ARBA" id="ARBA00006472"/>
    </source>
</evidence>
<evidence type="ECO:0000256" key="3">
    <source>
        <dbReference type="ARBA" id="ARBA00023239"/>
    </source>
</evidence>
<dbReference type="RefSeq" id="WP_110466607.1">
    <property type="nucleotide sequence ID" value="NZ_JAMOFZ010000024.1"/>
</dbReference>
<name>A0A318SCV8_9BURK</name>
<dbReference type="Gene3D" id="3.30.1360.20">
    <property type="entry name" value="Transcriptional coactivator/pterin dehydratase"/>
    <property type="match status" value="1"/>
</dbReference>
<sequence length="112" mass="12737">MARELKQKDWQAVERRRLNATEIVAKLAQLDGWRLTGDDDDVAIEKEYRFVDYYQTLAFVNALALVAHRQDHHPDLSVHYGRCTVRWNTHDVKGISETDIACATAADALLAA</sequence>
<dbReference type="AlphaFoldDB" id="A0A318SCV8"/>
<accession>A0A318SCV8</accession>
<gene>
    <name evidence="5" type="ORF">DFQ15_12448</name>
</gene>
<evidence type="ECO:0000256" key="1">
    <source>
        <dbReference type="ARBA" id="ARBA00001554"/>
    </source>
</evidence>
<proteinExistence type="inferred from homology"/>
<dbReference type="EMBL" id="QJTC01000024">
    <property type="protein sequence ID" value="PYE74847.1"/>
    <property type="molecule type" value="Genomic_DNA"/>
</dbReference>
<dbReference type="InterPro" id="IPR001533">
    <property type="entry name" value="Pterin_deHydtase"/>
</dbReference>
<dbReference type="PANTHER" id="PTHR12599">
    <property type="entry name" value="PTERIN-4-ALPHA-CARBINOLAMINE DEHYDRATASE"/>
    <property type="match status" value="1"/>
</dbReference>
<dbReference type="PANTHER" id="PTHR12599:SF0">
    <property type="entry name" value="PTERIN-4-ALPHA-CARBINOLAMINE DEHYDRATASE"/>
    <property type="match status" value="1"/>
</dbReference>
<evidence type="ECO:0000256" key="4">
    <source>
        <dbReference type="HAMAP-Rule" id="MF_00434"/>
    </source>
</evidence>
<dbReference type="GO" id="GO:0008124">
    <property type="term" value="F:4-alpha-hydroxytetrahydrobiopterin dehydratase activity"/>
    <property type="evidence" value="ECO:0007669"/>
    <property type="project" value="UniProtKB-UniRule"/>
</dbReference>
<dbReference type="Pfam" id="PF01329">
    <property type="entry name" value="Pterin_4a"/>
    <property type="match status" value="1"/>
</dbReference>
<evidence type="ECO:0000313" key="6">
    <source>
        <dbReference type="Proteomes" id="UP000247540"/>
    </source>
</evidence>
<comment type="catalytic activity">
    <reaction evidence="1 4">
        <text>(4aS,6R)-4a-hydroxy-L-erythro-5,6,7,8-tetrahydrobiopterin = (6R)-L-erythro-6,7-dihydrobiopterin + H2O</text>
        <dbReference type="Rhea" id="RHEA:11920"/>
        <dbReference type="ChEBI" id="CHEBI:15377"/>
        <dbReference type="ChEBI" id="CHEBI:15642"/>
        <dbReference type="ChEBI" id="CHEBI:43120"/>
        <dbReference type="EC" id="4.2.1.96"/>
    </reaction>
</comment>
<evidence type="ECO:0000313" key="5">
    <source>
        <dbReference type="EMBL" id="PYE74847.1"/>
    </source>
</evidence>
<keyword evidence="3 4" id="KW-0456">Lyase</keyword>
<dbReference type="InterPro" id="IPR036428">
    <property type="entry name" value="PCD_sf"/>
</dbReference>
<dbReference type="GO" id="GO:0006729">
    <property type="term" value="P:tetrahydrobiopterin biosynthetic process"/>
    <property type="evidence" value="ECO:0007669"/>
    <property type="project" value="InterPro"/>
</dbReference>
<comment type="caution">
    <text evidence="5">The sequence shown here is derived from an EMBL/GenBank/DDBJ whole genome shotgun (WGS) entry which is preliminary data.</text>
</comment>
<dbReference type="SUPFAM" id="SSF55248">
    <property type="entry name" value="PCD-like"/>
    <property type="match status" value="1"/>
</dbReference>
<reference evidence="5 6" key="1">
    <citation type="submission" date="2018-06" db="EMBL/GenBank/DDBJ databases">
        <title>Genomic Encyclopedia of Type Strains, Phase III (KMG-III): the genomes of soil and plant-associated and newly described type strains.</title>
        <authorList>
            <person name="Whitman W."/>
        </authorList>
    </citation>
    <scope>NUCLEOTIDE SEQUENCE [LARGE SCALE GENOMIC DNA]</scope>
    <source>
        <strain evidence="5 6">CECT 7646</strain>
    </source>
</reference>
<protein>
    <recommendedName>
        <fullName evidence="4">Putative pterin-4-alpha-carbinolamine dehydratase</fullName>
        <shortName evidence="4">PHS</shortName>
        <ecNumber evidence="4">4.2.1.96</ecNumber>
    </recommendedName>
    <alternativeName>
        <fullName evidence="4">4-alpha-hydroxy-tetrahydropterin dehydratase</fullName>
    </alternativeName>
    <alternativeName>
        <fullName evidence="4">Pterin carbinolamine dehydratase</fullName>
        <shortName evidence="4">PCD</shortName>
    </alternativeName>
</protein>
<dbReference type="Proteomes" id="UP000247540">
    <property type="component" value="Unassembled WGS sequence"/>
</dbReference>
<dbReference type="HAMAP" id="MF_00434">
    <property type="entry name" value="Pterin_4_alpha"/>
    <property type="match status" value="1"/>
</dbReference>